<name>A0A410P4I0_VELA1</name>
<evidence type="ECO:0000256" key="3">
    <source>
        <dbReference type="ARBA" id="ARBA00004763"/>
    </source>
</evidence>
<dbReference type="EMBL" id="CP019384">
    <property type="protein sequence ID" value="QAT17115.1"/>
    <property type="molecule type" value="Genomic_DNA"/>
</dbReference>
<dbReference type="GO" id="GO:0005829">
    <property type="term" value="C:cytosol"/>
    <property type="evidence" value="ECO:0007669"/>
    <property type="project" value="TreeGrafter"/>
</dbReference>
<dbReference type="GO" id="GO:0004156">
    <property type="term" value="F:dihydropteroate synthase activity"/>
    <property type="evidence" value="ECO:0007669"/>
    <property type="project" value="UniProtKB-EC"/>
</dbReference>
<evidence type="ECO:0000256" key="5">
    <source>
        <dbReference type="ARBA" id="ARBA00012458"/>
    </source>
</evidence>
<keyword evidence="9" id="KW-0460">Magnesium</keyword>
<dbReference type="OrthoDB" id="9811744at2"/>
<evidence type="ECO:0000259" key="12">
    <source>
        <dbReference type="PROSITE" id="PS50972"/>
    </source>
</evidence>
<dbReference type="PROSITE" id="PS50972">
    <property type="entry name" value="PTERIN_BINDING"/>
    <property type="match status" value="1"/>
</dbReference>
<evidence type="ECO:0000256" key="11">
    <source>
        <dbReference type="ARBA" id="ARBA00030193"/>
    </source>
</evidence>
<dbReference type="InterPro" id="IPR000489">
    <property type="entry name" value="Pterin-binding_dom"/>
</dbReference>
<dbReference type="SUPFAM" id="SSF51717">
    <property type="entry name" value="Dihydropteroate synthetase-like"/>
    <property type="match status" value="1"/>
</dbReference>
<evidence type="ECO:0000256" key="7">
    <source>
        <dbReference type="ARBA" id="ARBA00022679"/>
    </source>
</evidence>
<evidence type="ECO:0000313" key="13">
    <source>
        <dbReference type="EMBL" id="QAT17115.1"/>
    </source>
</evidence>
<evidence type="ECO:0000256" key="6">
    <source>
        <dbReference type="ARBA" id="ARBA00016919"/>
    </source>
</evidence>
<keyword evidence="8" id="KW-0479">Metal-binding</keyword>
<comment type="pathway">
    <text evidence="3">Cofactor biosynthesis; tetrahydrofolate biosynthesis; 7,8-dihydrofolate from 2-amino-4-hydroxy-6-hydroxymethyl-7,8-dihydropteridine diphosphate and 4-aminobenzoate: step 1/2.</text>
</comment>
<keyword evidence="7" id="KW-0808">Transferase</keyword>
<dbReference type="AlphaFoldDB" id="A0A410P4I0"/>
<feature type="domain" description="Pterin-binding" evidence="12">
    <location>
        <begin position="137"/>
        <end position="391"/>
    </location>
</feature>
<dbReference type="InterPro" id="IPR006390">
    <property type="entry name" value="DHP_synth_dom"/>
</dbReference>
<dbReference type="GO" id="GO:0046656">
    <property type="term" value="P:folic acid biosynthetic process"/>
    <property type="evidence" value="ECO:0007669"/>
    <property type="project" value="UniProtKB-KW"/>
</dbReference>
<dbReference type="Gene3D" id="3.20.20.20">
    <property type="entry name" value="Dihydropteroate synthase-like"/>
    <property type="match status" value="1"/>
</dbReference>
<dbReference type="EC" id="2.5.1.15" evidence="5"/>
<evidence type="ECO:0000256" key="8">
    <source>
        <dbReference type="ARBA" id="ARBA00022723"/>
    </source>
</evidence>
<organism evidence="13 14">
    <name type="scientific">Velamenicoccus archaeovorus</name>
    <dbReference type="NCBI Taxonomy" id="1930593"/>
    <lineage>
        <taxon>Bacteria</taxon>
        <taxon>Pseudomonadati</taxon>
        <taxon>Candidatus Omnitrophota</taxon>
        <taxon>Candidatus Velamenicoccus</taxon>
    </lineage>
</organism>
<dbReference type="RefSeq" id="WP_128699762.1">
    <property type="nucleotide sequence ID" value="NZ_CP019384.1"/>
</dbReference>
<dbReference type="Proteomes" id="UP000287243">
    <property type="component" value="Chromosome"/>
</dbReference>
<comment type="cofactor">
    <cofactor evidence="2">
        <name>Mg(2+)</name>
        <dbReference type="ChEBI" id="CHEBI:18420"/>
    </cofactor>
</comment>
<evidence type="ECO:0000256" key="1">
    <source>
        <dbReference type="ARBA" id="ARBA00000012"/>
    </source>
</evidence>
<dbReference type="Pfam" id="PF00809">
    <property type="entry name" value="Pterin_bind"/>
    <property type="match status" value="1"/>
</dbReference>
<evidence type="ECO:0000256" key="4">
    <source>
        <dbReference type="ARBA" id="ARBA00009503"/>
    </source>
</evidence>
<dbReference type="NCBIfam" id="TIGR01496">
    <property type="entry name" value="DHPS"/>
    <property type="match status" value="1"/>
</dbReference>
<dbReference type="PROSITE" id="PS00793">
    <property type="entry name" value="DHPS_2"/>
    <property type="match status" value="1"/>
</dbReference>
<sequence>MVPRVLALKNSADLLKEFKRIGVDGGGMKIMRPKAFLRIVKVSHLPGFCANILKQEMLSLGGDAALSRGSITGTDRHTDCLLLGTFSQYASLSSKLKKQPFGLSELGQEVRLCLARSADRRVPLHLGRRHLRLGRRTLVMGILNATTDSSSGDGMLGASPQRALSLARSMAEEGADIIDIGGESSRPGSRPVSAKEELKRVLPFVKLFAKSLRVALSIDTTKSEVAHAALDCGVGIVNDISALRGDKKMARLVARYGAAVVLMHMKGTPRTMQESPHYDDLMGEITGFLDDSIKKALDSGIRQDKIIIDPGIGFGKTLSHNIEIIERLSELRMFGRPILVGVSRKWFIGRILNAGVSGRLWGTAAAVCAAISGGADIVRVHDVRQIKQVVRVADAIHKRCS</sequence>
<keyword evidence="10" id="KW-0289">Folate biosynthesis</keyword>
<keyword evidence="14" id="KW-1185">Reference proteome</keyword>
<evidence type="ECO:0000256" key="2">
    <source>
        <dbReference type="ARBA" id="ARBA00001946"/>
    </source>
</evidence>
<dbReference type="GO" id="GO:0046872">
    <property type="term" value="F:metal ion binding"/>
    <property type="evidence" value="ECO:0007669"/>
    <property type="project" value="UniProtKB-KW"/>
</dbReference>
<dbReference type="InterPro" id="IPR011005">
    <property type="entry name" value="Dihydropteroate_synth-like_sf"/>
</dbReference>
<reference evidence="13 14" key="1">
    <citation type="submission" date="2017-01" db="EMBL/GenBank/DDBJ databases">
        <title>First insights into the biology of 'candidatus Vampirococcus archaeovorus'.</title>
        <authorList>
            <person name="Kizina J."/>
            <person name="Jordan S."/>
            <person name="Stueber K."/>
            <person name="Reinhardt R."/>
            <person name="Harder J."/>
        </authorList>
    </citation>
    <scope>NUCLEOTIDE SEQUENCE [LARGE SCALE GENOMIC DNA]</scope>
    <source>
        <strain evidence="13 14">LiM</strain>
    </source>
</reference>
<dbReference type="GO" id="GO:0046654">
    <property type="term" value="P:tetrahydrofolate biosynthetic process"/>
    <property type="evidence" value="ECO:0007669"/>
    <property type="project" value="TreeGrafter"/>
</dbReference>
<dbReference type="CDD" id="cd00739">
    <property type="entry name" value="DHPS"/>
    <property type="match status" value="1"/>
</dbReference>
<evidence type="ECO:0000256" key="9">
    <source>
        <dbReference type="ARBA" id="ARBA00022842"/>
    </source>
</evidence>
<accession>A0A410P4I0</accession>
<dbReference type="PANTHER" id="PTHR20941">
    <property type="entry name" value="FOLATE SYNTHESIS PROTEINS"/>
    <property type="match status" value="1"/>
</dbReference>
<evidence type="ECO:0000313" key="14">
    <source>
        <dbReference type="Proteomes" id="UP000287243"/>
    </source>
</evidence>
<dbReference type="KEGG" id="vai:BU251_04900"/>
<proteinExistence type="inferred from homology"/>
<dbReference type="PANTHER" id="PTHR20941:SF1">
    <property type="entry name" value="FOLIC ACID SYNTHESIS PROTEIN FOL1"/>
    <property type="match status" value="1"/>
</dbReference>
<gene>
    <name evidence="13" type="ORF">BU251_04900</name>
</gene>
<dbReference type="FunFam" id="3.20.20.20:FF:000006">
    <property type="entry name" value="Dihydropteroate synthase"/>
    <property type="match status" value="1"/>
</dbReference>
<dbReference type="InterPro" id="IPR045031">
    <property type="entry name" value="DHP_synth-like"/>
</dbReference>
<evidence type="ECO:0000256" key="10">
    <source>
        <dbReference type="ARBA" id="ARBA00022909"/>
    </source>
</evidence>
<comment type="catalytic activity">
    <reaction evidence="1">
        <text>(7,8-dihydropterin-6-yl)methyl diphosphate + 4-aminobenzoate = 7,8-dihydropteroate + diphosphate</text>
        <dbReference type="Rhea" id="RHEA:19949"/>
        <dbReference type="ChEBI" id="CHEBI:17836"/>
        <dbReference type="ChEBI" id="CHEBI:17839"/>
        <dbReference type="ChEBI" id="CHEBI:33019"/>
        <dbReference type="ChEBI" id="CHEBI:72950"/>
        <dbReference type="EC" id="2.5.1.15"/>
    </reaction>
</comment>
<comment type="similarity">
    <text evidence="4">Belongs to the DHPS family.</text>
</comment>
<protein>
    <recommendedName>
        <fullName evidence="6">Dihydropteroate synthase</fullName>
        <ecNumber evidence="5">2.5.1.15</ecNumber>
    </recommendedName>
    <alternativeName>
        <fullName evidence="11">Dihydropteroate pyrophosphorylase</fullName>
    </alternativeName>
</protein>